<feature type="region of interest" description="Disordered" evidence="1">
    <location>
        <begin position="111"/>
        <end position="136"/>
    </location>
</feature>
<reference evidence="3 4" key="1">
    <citation type="journal article" date="2023" name="Mol. Biol. Evol.">
        <title>Genomics of Secondarily Temperate Adaptation in the Only Non-Antarctic Icefish.</title>
        <authorList>
            <person name="Rivera-Colon A.G."/>
            <person name="Rayamajhi N."/>
            <person name="Minhas B.F."/>
            <person name="Madrigal G."/>
            <person name="Bilyk K.T."/>
            <person name="Yoon V."/>
            <person name="Hune M."/>
            <person name="Gregory S."/>
            <person name="Cheng C.H.C."/>
            <person name="Catchen J.M."/>
        </authorList>
    </citation>
    <scope>NUCLEOTIDE SEQUENCE [LARGE SCALE GENOMIC DNA]</scope>
    <source>
        <strain evidence="3">JC2023a</strain>
    </source>
</reference>
<keyword evidence="4" id="KW-1185">Reference proteome</keyword>
<dbReference type="EMBL" id="JAULUE010002061">
    <property type="protein sequence ID" value="KAK5883697.1"/>
    <property type="molecule type" value="Genomic_DNA"/>
</dbReference>
<gene>
    <name evidence="3" type="ORF">CesoFtcFv8_019997</name>
</gene>
<dbReference type="Proteomes" id="UP001335648">
    <property type="component" value="Unassembled WGS sequence"/>
</dbReference>
<keyword evidence="2" id="KW-0732">Signal</keyword>
<evidence type="ECO:0000256" key="2">
    <source>
        <dbReference type="SAM" id="SignalP"/>
    </source>
</evidence>
<feature type="compositionally biased region" description="Low complexity" evidence="1">
    <location>
        <begin position="111"/>
        <end position="120"/>
    </location>
</feature>
<feature type="compositionally biased region" description="Polar residues" evidence="1">
    <location>
        <begin position="121"/>
        <end position="136"/>
    </location>
</feature>
<feature type="chain" id="PRO_5043023610" description="Secreted protein" evidence="2">
    <location>
        <begin position="23"/>
        <end position="136"/>
    </location>
</feature>
<evidence type="ECO:0008006" key="5">
    <source>
        <dbReference type="Google" id="ProtNLM"/>
    </source>
</evidence>
<dbReference type="AlphaFoldDB" id="A0AAN8BFI5"/>
<evidence type="ECO:0000313" key="3">
    <source>
        <dbReference type="EMBL" id="KAK5883697.1"/>
    </source>
</evidence>
<accession>A0AAN8BFI5</accession>
<feature type="signal peptide" evidence="2">
    <location>
        <begin position="1"/>
        <end position="22"/>
    </location>
</feature>
<proteinExistence type="predicted"/>
<name>A0AAN8BFI5_9TELE</name>
<evidence type="ECO:0000313" key="4">
    <source>
        <dbReference type="Proteomes" id="UP001335648"/>
    </source>
</evidence>
<evidence type="ECO:0000256" key="1">
    <source>
        <dbReference type="SAM" id="MobiDB-lite"/>
    </source>
</evidence>
<protein>
    <recommendedName>
        <fullName evidence="5">Secreted protein</fullName>
    </recommendedName>
</protein>
<sequence>MAVLGFLPTLLCAFVFEDKCDACAFVDIAHHSNLLFLFQQLYISLPVSSQVLPISLRHSWVCISPWLHLTCFHLIPLLCDYSGKVNAAPAESALMLSCQPSPAPLRLIPPSSSVTSSGHSQQRQPLAPTLTSHHFT</sequence>
<organism evidence="3 4">
    <name type="scientific">Champsocephalus esox</name>
    <name type="common">pike icefish</name>
    <dbReference type="NCBI Taxonomy" id="159716"/>
    <lineage>
        <taxon>Eukaryota</taxon>
        <taxon>Metazoa</taxon>
        <taxon>Chordata</taxon>
        <taxon>Craniata</taxon>
        <taxon>Vertebrata</taxon>
        <taxon>Euteleostomi</taxon>
        <taxon>Actinopterygii</taxon>
        <taxon>Neopterygii</taxon>
        <taxon>Teleostei</taxon>
        <taxon>Neoteleostei</taxon>
        <taxon>Acanthomorphata</taxon>
        <taxon>Eupercaria</taxon>
        <taxon>Perciformes</taxon>
        <taxon>Notothenioidei</taxon>
        <taxon>Channichthyidae</taxon>
        <taxon>Champsocephalus</taxon>
    </lineage>
</organism>
<comment type="caution">
    <text evidence="3">The sequence shown here is derived from an EMBL/GenBank/DDBJ whole genome shotgun (WGS) entry which is preliminary data.</text>
</comment>